<dbReference type="EMBL" id="CP074694">
    <property type="protein sequence ID" value="QVL31356.1"/>
    <property type="molecule type" value="Genomic_DNA"/>
</dbReference>
<name>A0A8E6B591_9BACT</name>
<dbReference type="KEGG" id="tsph:KIH39_21290"/>
<dbReference type="Gene3D" id="3.40.1580.10">
    <property type="entry name" value="SMI1/KNR4-like"/>
    <property type="match status" value="1"/>
</dbReference>
<evidence type="ECO:0000313" key="2">
    <source>
        <dbReference type="Proteomes" id="UP000676194"/>
    </source>
</evidence>
<keyword evidence="2" id="KW-1185">Reference proteome</keyword>
<dbReference type="Pfam" id="PF14568">
    <property type="entry name" value="SUKH_6"/>
    <property type="match status" value="1"/>
</dbReference>
<proteinExistence type="predicted"/>
<dbReference type="Proteomes" id="UP000676194">
    <property type="component" value="Chromosome"/>
</dbReference>
<sequence length="125" mass="14585">MEDELSFAFPSDYRSFILTFGVLFLDGHIIRGIYEEDEQELESFGVSILETKRERKKIGKFTGYPADFIVLEANSGGGYVLLIFREGKYTLENWEKDGDWYLLKEWNSFTDYLNEIVENAEKSVL</sequence>
<gene>
    <name evidence="1" type="ORF">KIH39_21290</name>
</gene>
<dbReference type="SUPFAM" id="SSF160631">
    <property type="entry name" value="SMI1/KNR4-like"/>
    <property type="match status" value="1"/>
</dbReference>
<organism evidence="1 2">
    <name type="scientific">Telmatocola sphagniphila</name>
    <dbReference type="NCBI Taxonomy" id="1123043"/>
    <lineage>
        <taxon>Bacteria</taxon>
        <taxon>Pseudomonadati</taxon>
        <taxon>Planctomycetota</taxon>
        <taxon>Planctomycetia</taxon>
        <taxon>Gemmatales</taxon>
        <taxon>Gemmataceae</taxon>
    </lineage>
</organism>
<dbReference type="AlphaFoldDB" id="A0A8E6B591"/>
<reference evidence="1" key="1">
    <citation type="submission" date="2021-05" db="EMBL/GenBank/DDBJ databases">
        <title>Complete genome sequence of the cellulolytic planctomycete Telmatocola sphagniphila SP2T and characterization of the first cellulase from planctomycetes.</title>
        <authorList>
            <person name="Rakitin A.L."/>
            <person name="Beletsky A.V."/>
            <person name="Naumoff D.G."/>
            <person name="Kulichevskaya I.S."/>
            <person name="Mardanov A.V."/>
            <person name="Ravin N.V."/>
            <person name="Dedysh S.N."/>
        </authorList>
    </citation>
    <scope>NUCLEOTIDE SEQUENCE</scope>
    <source>
        <strain evidence="1">SP2T</strain>
    </source>
</reference>
<evidence type="ECO:0000313" key="1">
    <source>
        <dbReference type="EMBL" id="QVL31356.1"/>
    </source>
</evidence>
<dbReference type="InterPro" id="IPR037883">
    <property type="entry name" value="Knr4/Smi1-like_sf"/>
</dbReference>
<accession>A0A8E6B591</accession>
<protein>
    <submittedName>
        <fullName evidence="1">SMI1/KNR4 family protein</fullName>
    </submittedName>
</protein>